<dbReference type="PATRIC" id="fig|1246995.3.peg.1461"/>
<evidence type="ECO:0000313" key="2">
    <source>
        <dbReference type="EMBL" id="AGZ39721.1"/>
    </source>
</evidence>
<evidence type="ECO:0000313" key="3">
    <source>
        <dbReference type="Proteomes" id="UP000017746"/>
    </source>
</evidence>
<accession>U5VVQ3</accession>
<feature type="compositionally biased region" description="Low complexity" evidence="1">
    <location>
        <begin position="123"/>
        <end position="132"/>
    </location>
</feature>
<name>U5VVQ3_9ACTN</name>
<dbReference type="HOGENOM" id="CLU_550576_0_0_11"/>
<feature type="compositionally biased region" description="Pro residues" evidence="1">
    <location>
        <begin position="75"/>
        <end position="84"/>
    </location>
</feature>
<feature type="region of interest" description="Disordered" evidence="1">
    <location>
        <begin position="197"/>
        <end position="218"/>
    </location>
</feature>
<dbReference type="EMBL" id="CP006272">
    <property type="protein sequence ID" value="AGZ39721.1"/>
    <property type="molecule type" value="Genomic_DNA"/>
</dbReference>
<dbReference type="Proteomes" id="UP000017746">
    <property type="component" value="Chromosome"/>
</dbReference>
<feature type="compositionally biased region" description="Polar residues" evidence="1">
    <location>
        <begin position="49"/>
        <end position="61"/>
    </location>
</feature>
<reference evidence="2 3" key="1">
    <citation type="journal article" date="2014" name="J. Biotechnol.">
        <title>Complete genome sequence of the actinobacterium Actinoplanes friuliensis HAG 010964, producer of the lipopeptide antibiotic friulimycin.</title>
        <authorList>
            <person name="Ruckert C."/>
            <person name="Szczepanowski R."/>
            <person name="Albersmeier A."/>
            <person name="Goesmann A."/>
            <person name="Fischer N."/>
            <person name="Steinkamper A."/>
            <person name="Puhler A."/>
            <person name="Biener R."/>
            <person name="Schwartz D."/>
            <person name="Kalinowski J."/>
        </authorList>
    </citation>
    <scope>NUCLEOTIDE SEQUENCE [LARGE SCALE GENOMIC DNA]</scope>
    <source>
        <strain evidence="2 3">DSM 7358</strain>
    </source>
</reference>
<gene>
    <name evidence="2" type="ORF">AFR_07160</name>
</gene>
<evidence type="ECO:0000256" key="1">
    <source>
        <dbReference type="SAM" id="MobiDB-lite"/>
    </source>
</evidence>
<organism evidence="2 3">
    <name type="scientific">Actinoplanes friuliensis DSM 7358</name>
    <dbReference type="NCBI Taxonomy" id="1246995"/>
    <lineage>
        <taxon>Bacteria</taxon>
        <taxon>Bacillati</taxon>
        <taxon>Actinomycetota</taxon>
        <taxon>Actinomycetes</taxon>
        <taxon>Micromonosporales</taxon>
        <taxon>Micromonosporaceae</taxon>
        <taxon>Actinoplanes</taxon>
    </lineage>
</organism>
<sequence>MADLVSTSGADWANRDNDTRRPDPAPYRRPPAVNSFRDNADEEDMADSPSWSAFGSPTTPASAAAYNSAGDPPEPEYGPAPPAGPGRASFGFTAGPISGNHNSRTSPTSGAPFLPSQRTPHQAPSSYAEASYAEAPAPYAEAPAPNAEAPALYADAPSPSPYAGAPSPYGADPYRAAPAPHPVRSVTAESVLAQARQARPRPVAQDEEGIGDFIGGPGREIRPHRAARHPHATGEQTILTNEPPRRSRGVLIAGVVLSAAVLLGGTVAGVSYFSGSDKSLTSVLELGAGTKAEDRVATAALDGRTAASFELVTAVTKVTMRSEDLGDELYRITTAEDAGILPKPVLDQDLVQLNVVPDGDGTTGEVEVVLSSRVVWNLRFSGAAQEQRINFTGGEIGGIDLAGGSRITEIALPEPAGTVALKVTGAVDELALTSPQGNPVRVKMQGGAKTVAAGARTLRDVEPGSTLTPKDWATNNRYDVTAEARVTLLSVENVK</sequence>
<feature type="compositionally biased region" description="Basic and acidic residues" evidence="1">
    <location>
        <begin position="13"/>
        <end position="23"/>
    </location>
</feature>
<feature type="compositionally biased region" description="Polar residues" evidence="1">
    <location>
        <begin position="99"/>
        <end position="109"/>
    </location>
</feature>
<keyword evidence="3" id="KW-1185">Reference proteome</keyword>
<dbReference type="eggNOG" id="COG3087">
    <property type="taxonomic scope" value="Bacteria"/>
</dbReference>
<feature type="region of interest" description="Disordered" evidence="1">
    <location>
        <begin position="1"/>
        <end position="132"/>
    </location>
</feature>
<dbReference type="AlphaFoldDB" id="U5VVQ3"/>
<proteinExistence type="predicted"/>
<protein>
    <submittedName>
        <fullName evidence="2">Uncharacterized protein</fullName>
    </submittedName>
</protein>
<dbReference type="KEGG" id="afs:AFR_07160"/>